<dbReference type="Proteomes" id="UP001491552">
    <property type="component" value="Unassembled WGS sequence"/>
</dbReference>
<keyword evidence="3" id="KW-1185">Reference proteome</keyword>
<name>A0ABV1G445_9FIRM</name>
<sequence>MAVTGFWPVYRNLKATLDYADNPDKTTAPEYLDEDLYAALRYAENDDKTDCKMFVGGINCSAQNAYAEMIAVQRRFGLRGKVVGYHGIQSFREGEVTPEQAFEIGKATARRMWGDKYQVLVTVHLNTDNIHCHFVVNPVSFKDGSKFQNKIGDHKELRKVSDQICREHGLSVLENSKFYSKSKKKEYWVHKAGKRTHRDMLRQDVDEALAKCGSYTEIGYYLKCLGYRFERDFHYAHSSVIADSWRRAVRLDSLGDGYDKESIRERCLENQRKPELYAVAYPEWKRAPLLTIEYQLRQAQRKDTVTLLFEIFITLLKICTGSNIEQQQSRPLSPAMRAEVRKLDATLEEYKLLCDRKIESSKELFSFQEQLTGSISELEQERYALRLRLRRVKTPEEESALKARAKELTKRISPLRQQRKVALRIAQHIPQMQALLEAERQIEMKHNNLTRKKERNATR</sequence>
<evidence type="ECO:0000313" key="3">
    <source>
        <dbReference type="Proteomes" id="UP001491552"/>
    </source>
</evidence>
<gene>
    <name evidence="2" type="ORF">WMO66_02850</name>
</gene>
<feature type="domain" description="MobA/VirD2-like nuclease" evidence="1">
    <location>
        <begin position="42"/>
        <end position="170"/>
    </location>
</feature>
<dbReference type="InterPro" id="IPR005094">
    <property type="entry name" value="Endonuclease_MobA/VirD2"/>
</dbReference>
<dbReference type="EMBL" id="JBBMFF010000135">
    <property type="protein sequence ID" value="MEQ2510193.1"/>
    <property type="molecule type" value="Genomic_DNA"/>
</dbReference>
<proteinExistence type="predicted"/>
<comment type="caution">
    <text evidence="2">The sequence shown here is derived from an EMBL/GenBank/DDBJ whole genome shotgun (WGS) entry which is preliminary data.</text>
</comment>
<accession>A0ABV1G445</accession>
<protein>
    <submittedName>
        <fullName evidence="2">Relaxase/mobilization nuclease domain-containing protein</fullName>
    </submittedName>
</protein>
<reference evidence="2 3" key="1">
    <citation type="submission" date="2024-03" db="EMBL/GenBank/DDBJ databases">
        <title>Human intestinal bacterial collection.</title>
        <authorList>
            <person name="Pauvert C."/>
            <person name="Hitch T.C.A."/>
            <person name="Clavel T."/>
        </authorList>
    </citation>
    <scope>NUCLEOTIDE SEQUENCE [LARGE SCALE GENOMIC DNA]</scope>
    <source>
        <strain evidence="2 3">CLA-AA-H192</strain>
    </source>
</reference>
<organism evidence="2 3">
    <name type="scientific">Faecousia intestinalis</name>
    <dbReference type="NCBI Taxonomy" id="3133167"/>
    <lineage>
        <taxon>Bacteria</taxon>
        <taxon>Bacillati</taxon>
        <taxon>Bacillota</taxon>
        <taxon>Clostridia</taxon>
        <taxon>Eubacteriales</taxon>
        <taxon>Oscillospiraceae</taxon>
        <taxon>Faecousia</taxon>
    </lineage>
</organism>
<dbReference type="Pfam" id="PF03432">
    <property type="entry name" value="Relaxase"/>
    <property type="match status" value="1"/>
</dbReference>
<dbReference type="RefSeq" id="WP_349134898.1">
    <property type="nucleotide sequence ID" value="NZ_JBBMFF010000135.1"/>
</dbReference>
<evidence type="ECO:0000259" key="1">
    <source>
        <dbReference type="Pfam" id="PF03432"/>
    </source>
</evidence>
<evidence type="ECO:0000313" key="2">
    <source>
        <dbReference type="EMBL" id="MEQ2510193.1"/>
    </source>
</evidence>